<proteinExistence type="predicted"/>
<gene>
    <name evidence="1" type="ORF">QQF64_022510</name>
</gene>
<accession>A0ABR3L5V7</accession>
<sequence>MYLNREEEYSKGKCFAIKLVGVPLFSPWTLWHGQVWLGLQERVCGGCCIWHDLPLGHHFFAPLFYISVRARTNDCLTLSRAPGAFAFTAIAVARWIR</sequence>
<protein>
    <submittedName>
        <fullName evidence="1">Uncharacterized protein</fullName>
    </submittedName>
</protein>
<comment type="caution">
    <text evidence="1">The sequence shown here is derived from an EMBL/GenBank/DDBJ whole genome shotgun (WGS) entry which is preliminary data.</text>
</comment>
<evidence type="ECO:0000313" key="2">
    <source>
        <dbReference type="Proteomes" id="UP001558613"/>
    </source>
</evidence>
<reference evidence="1 2" key="1">
    <citation type="submission" date="2023-09" db="EMBL/GenBank/DDBJ databases">
        <authorList>
            <person name="Wang M."/>
        </authorList>
    </citation>
    <scope>NUCLEOTIDE SEQUENCE [LARGE SCALE GENOMIC DNA]</scope>
    <source>
        <strain evidence="1">GT-2023</strain>
        <tissue evidence="1">Liver</tissue>
    </source>
</reference>
<evidence type="ECO:0000313" key="1">
    <source>
        <dbReference type="EMBL" id="KAL1247134.1"/>
    </source>
</evidence>
<name>A0ABR3L5V7_9TELE</name>
<dbReference type="EMBL" id="JAYMGO010000025">
    <property type="protein sequence ID" value="KAL1247134.1"/>
    <property type="molecule type" value="Genomic_DNA"/>
</dbReference>
<dbReference type="Proteomes" id="UP001558613">
    <property type="component" value="Unassembled WGS sequence"/>
</dbReference>
<organism evidence="1 2">
    <name type="scientific">Cirrhinus molitorella</name>
    <name type="common">mud carp</name>
    <dbReference type="NCBI Taxonomy" id="172907"/>
    <lineage>
        <taxon>Eukaryota</taxon>
        <taxon>Metazoa</taxon>
        <taxon>Chordata</taxon>
        <taxon>Craniata</taxon>
        <taxon>Vertebrata</taxon>
        <taxon>Euteleostomi</taxon>
        <taxon>Actinopterygii</taxon>
        <taxon>Neopterygii</taxon>
        <taxon>Teleostei</taxon>
        <taxon>Ostariophysi</taxon>
        <taxon>Cypriniformes</taxon>
        <taxon>Cyprinidae</taxon>
        <taxon>Labeoninae</taxon>
        <taxon>Labeonini</taxon>
        <taxon>Cirrhinus</taxon>
    </lineage>
</organism>
<keyword evidence="2" id="KW-1185">Reference proteome</keyword>